<evidence type="ECO:0000313" key="9">
    <source>
        <dbReference type="Proteomes" id="UP001163046"/>
    </source>
</evidence>
<dbReference type="PANTHER" id="PTHR12308:SF51">
    <property type="entry name" value="ANOCTAMIN-8"/>
    <property type="match status" value="1"/>
</dbReference>
<keyword evidence="4 6" id="KW-1133">Transmembrane helix</keyword>
<feature type="transmembrane region" description="Helical" evidence="6">
    <location>
        <begin position="210"/>
        <end position="234"/>
    </location>
</feature>
<name>A0A9X0CFX5_9CNID</name>
<keyword evidence="3 6" id="KW-0812">Transmembrane</keyword>
<feature type="transmembrane region" description="Helical" evidence="6">
    <location>
        <begin position="356"/>
        <end position="378"/>
    </location>
</feature>
<feature type="transmembrane region" description="Helical" evidence="6">
    <location>
        <begin position="405"/>
        <end position="428"/>
    </location>
</feature>
<evidence type="ECO:0000256" key="2">
    <source>
        <dbReference type="ARBA" id="ARBA00009671"/>
    </source>
</evidence>
<evidence type="ECO:0000256" key="5">
    <source>
        <dbReference type="ARBA" id="ARBA00023136"/>
    </source>
</evidence>
<dbReference type="GO" id="GO:0005254">
    <property type="term" value="F:chloride channel activity"/>
    <property type="evidence" value="ECO:0007669"/>
    <property type="project" value="TreeGrafter"/>
</dbReference>
<evidence type="ECO:0000259" key="7">
    <source>
        <dbReference type="Pfam" id="PF04547"/>
    </source>
</evidence>
<evidence type="ECO:0000256" key="4">
    <source>
        <dbReference type="ARBA" id="ARBA00022989"/>
    </source>
</evidence>
<feature type="transmembrane region" description="Helical" evidence="6">
    <location>
        <begin position="505"/>
        <end position="528"/>
    </location>
</feature>
<protein>
    <recommendedName>
        <fullName evidence="6">Anoctamin</fullName>
    </recommendedName>
</protein>
<proteinExistence type="inferred from homology"/>
<dbReference type="InterPro" id="IPR049452">
    <property type="entry name" value="Anoctamin_TM"/>
</dbReference>
<feature type="transmembrane region" description="Helical" evidence="6">
    <location>
        <begin position="246"/>
        <end position="263"/>
    </location>
</feature>
<evidence type="ECO:0000256" key="3">
    <source>
        <dbReference type="ARBA" id="ARBA00022692"/>
    </source>
</evidence>
<gene>
    <name evidence="8" type="primary">ANO10</name>
    <name evidence="8" type="ORF">OS493_009908</name>
</gene>
<keyword evidence="9" id="KW-1185">Reference proteome</keyword>
<accession>A0A9X0CFX5</accession>
<comment type="similarity">
    <text evidence="2 6">Belongs to the anoctamin family.</text>
</comment>
<dbReference type="GO" id="GO:0005886">
    <property type="term" value="C:plasma membrane"/>
    <property type="evidence" value="ECO:0007669"/>
    <property type="project" value="TreeGrafter"/>
</dbReference>
<evidence type="ECO:0000313" key="8">
    <source>
        <dbReference type="EMBL" id="KAJ7337058.1"/>
    </source>
</evidence>
<sequence length="659" mass="74694">MSGKSEARNVVMEESKVGSQNSDDTLVVLEFSPKAPAETKEWLTALIKAPVRSGGAGLKAKLVPNSLKNCDTLHISADTKRLLAGAEKLKIKRCLKNGAPVDFCVELSKEFKDFANDGEGFLTKSESERIVFMGLEYIKPHEDGTVPGYPEVKIYRNRATVPLCLSSGIVTQIFPLHDQEKLKALEHKWYLSFSRKQPLDDIREYFGDTIAMYFGFLGFYSMCLVPPVLLVVVFSLSGAHDQTKNTVFAVLNLVWGTVFLEAWKRRCSEISFKWGNLKTGIGSEEVEEARPAYWGEKRTSPITGQQEYYYAPWKRKVKTYAVSYPIIFLCMKIAMVIVLLYFRFLDAIETKYNNVGGIVATVMLLIPSILYAVVIAVLNNLYHRLATFLTQWENHRLESAYNNHLIVKLVLFYFVNCFYSLFYIAFYLQDIDLLRRHLGALMITSQLIGQVTESLIPYIMFKSRVTKVAKVGKKIVVKAADLSDDFERQGTQEQYLGTFDDYLELFLQFGYTFLFSSAYPMAAFWALLNNVIEIRTDAFKMCRIYQRPFAQPANSIGAWQPAFEALGIVAVITNCALIGMAAKGADWLPEMTPVNAVLMFVAIEHFLLGVKFAMSHVIPDVPQWVQDEMARQQYKAQLALRAQGDDLDARKSAWKETML</sequence>
<dbReference type="EMBL" id="MU827781">
    <property type="protein sequence ID" value="KAJ7337058.1"/>
    <property type="molecule type" value="Genomic_DNA"/>
</dbReference>
<evidence type="ECO:0000256" key="1">
    <source>
        <dbReference type="ARBA" id="ARBA00004141"/>
    </source>
</evidence>
<comment type="subcellular location">
    <subcellularLocation>
        <location evidence="1 6">Membrane</location>
        <topology evidence="1 6">Multi-pass membrane protein</topology>
    </subcellularLocation>
</comment>
<feature type="transmembrane region" description="Helical" evidence="6">
    <location>
        <begin position="322"/>
        <end position="344"/>
    </location>
</feature>
<dbReference type="PANTHER" id="PTHR12308">
    <property type="entry name" value="ANOCTAMIN"/>
    <property type="match status" value="1"/>
</dbReference>
<comment type="caution">
    <text evidence="8">The sequence shown here is derived from an EMBL/GenBank/DDBJ whole genome shotgun (WGS) entry which is preliminary data.</text>
</comment>
<comment type="caution">
    <text evidence="6">Lacks conserved residue(s) required for the propagation of feature annotation.</text>
</comment>
<dbReference type="OrthoDB" id="296386at2759"/>
<keyword evidence="5 6" id="KW-0472">Membrane</keyword>
<dbReference type="InterPro" id="IPR007632">
    <property type="entry name" value="Anoctamin"/>
</dbReference>
<evidence type="ECO:0000256" key="6">
    <source>
        <dbReference type="RuleBase" id="RU280814"/>
    </source>
</evidence>
<feature type="domain" description="Anoctamin transmembrane" evidence="7">
    <location>
        <begin position="202"/>
        <end position="632"/>
    </location>
</feature>
<reference evidence="8" key="1">
    <citation type="submission" date="2023-01" db="EMBL/GenBank/DDBJ databases">
        <title>Genome assembly of the deep-sea coral Lophelia pertusa.</title>
        <authorList>
            <person name="Herrera S."/>
            <person name="Cordes E."/>
        </authorList>
    </citation>
    <scope>NUCLEOTIDE SEQUENCE</scope>
    <source>
        <strain evidence="8">USNM1676648</strain>
        <tissue evidence="8">Polyp</tissue>
    </source>
</reference>
<dbReference type="AlphaFoldDB" id="A0A9X0CFX5"/>
<dbReference type="Proteomes" id="UP001163046">
    <property type="component" value="Unassembled WGS sequence"/>
</dbReference>
<organism evidence="8 9">
    <name type="scientific">Desmophyllum pertusum</name>
    <dbReference type="NCBI Taxonomy" id="174260"/>
    <lineage>
        <taxon>Eukaryota</taxon>
        <taxon>Metazoa</taxon>
        <taxon>Cnidaria</taxon>
        <taxon>Anthozoa</taxon>
        <taxon>Hexacorallia</taxon>
        <taxon>Scleractinia</taxon>
        <taxon>Caryophylliina</taxon>
        <taxon>Caryophylliidae</taxon>
        <taxon>Desmophyllum</taxon>
    </lineage>
</organism>
<dbReference type="Pfam" id="PF04547">
    <property type="entry name" value="Anoctamin"/>
    <property type="match status" value="1"/>
</dbReference>